<name>A0ABP8S0X9_9PSEU</name>
<feature type="transmembrane region" description="Helical" evidence="1">
    <location>
        <begin position="173"/>
        <end position="192"/>
    </location>
</feature>
<evidence type="ECO:0000256" key="1">
    <source>
        <dbReference type="SAM" id="Phobius"/>
    </source>
</evidence>
<keyword evidence="1" id="KW-0472">Membrane</keyword>
<reference evidence="3" key="1">
    <citation type="journal article" date="2019" name="Int. J. Syst. Evol. Microbiol.">
        <title>The Global Catalogue of Microorganisms (GCM) 10K type strain sequencing project: providing services to taxonomists for standard genome sequencing and annotation.</title>
        <authorList>
            <consortium name="The Broad Institute Genomics Platform"/>
            <consortium name="The Broad Institute Genome Sequencing Center for Infectious Disease"/>
            <person name="Wu L."/>
            <person name="Ma J."/>
        </authorList>
    </citation>
    <scope>NUCLEOTIDE SEQUENCE [LARGE SCALE GENOMIC DNA]</scope>
    <source>
        <strain evidence="3">JCM 17906</strain>
    </source>
</reference>
<keyword evidence="3" id="KW-1185">Reference proteome</keyword>
<proteinExistence type="predicted"/>
<dbReference type="Proteomes" id="UP001501598">
    <property type="component" value="Unassembled WGS sequence"/>
</dbReference>
<sequence>MDIEIRADRSALGRIGIWGGVVGAVLALVMLLVTPAVGEDRYSFPFTTGVYSISQVVFAVQHLTMIAAVLTVFAVVRARVGLGIALAGLALLTMMELVAITAATEPLDGGWAQVVNTLYAVPTIVTGVGLVVAGLGIARARHVAGWARWVTLVTGIYVFVVLIPGIMGPFVMGRIVIGVWSLLFGALAWAAVRRRG</sequence>
<protein>
    <recommendedName>
        <fullName evidence="4">DUF4386 family protein</fullName>
    </recommendedName>
</protein>
<accession>A0ABP8S0X9</accession>
<gene>
    <name evidence="2" type="ORF">GCM10023175_61240</name>
</gene>
<dbReference type="EMBL" id="BAABGT010000100">
    <property type="protein sequence ID" value="GAA4557272.1"/>
    <property type="molecule type" value="Genomic_DNA"/>
</dbReference>
<comment type="caution">
    <text evidence="2">The sequence shown here is derived from an EMBL/GenBank/DDBJ whole genome shotgun (WGS) entry which is preliminary data.</text>
</comment>
<dbReference type="RefSeq" id="WP_345426239.1">
    <property type="nucleotide sequence ID" value="NZ_BAABGT010000100.1"/>
</dbReference>
<evidence type="ECO:0008006" key="4">
    <source>
        <dbReference type="Google" id="ProtNLM"/>
    </source>
</evidence>
<keyword evidence="1" id="KW-1133">Transmembrane helix</keyword>
<evidence type="ECO:0000313" key="2">
    <source>
        <dbReference type="EMBL" id="GAA4557272.1"/>
    </source>
</evidence>
<feature type="transmembrane region" description="Helical" evidence="1">
    <location>
        <begin position="83"/>
        <end position="104"/>
    </location>
</feature>
<keyword evidence="1" id="KW-0812">Transmembrane</keyword>
<feature type="transmembrane region" description="Helical" evidence="1">
    <location>
        <begin position="12"/>
        <end position="33"/>
    </location>
</feature>
<organism evidence="2 3">
    <name type="scientific">Pseudonocardia xishanensis</name>
    <dbReference type="NCBI Taxonomy" id="630995"/>
    <lineage>
        <taxon>Bacteria</taxon>
        <taxon>Bacillati</taxon>
        <taxon>Actinomycetota</taxon>
        <taxon>Actinomycetes</taxon>
        <taxon>Pseudonocardiales</taxon>
        <taxon>Pseudonocardiaceae</taxon>
        <taxon>Pseudonocardia</taxon>
    </lineage>
</organism>
<feature type="transmembrane region" description="Helical" evidence="1">
    <location>
        <begin position="53"/>
        <end position="76"/>
    </location>
</feature>
<feature type="transmembrane region" description="Helical" evidence="1">
    <location>
        <begin position="116"/>
        <end position="137"/>
    </location>
</feature>
<evidence type="ECO:0000313" key="3">
    <source>
        <dbReference type="Proteomes" id="UP001501598"/>
    </source>
</evidence>
<feature type="transmembrane region" description="Helical" evidence="1">
    <location>
        <begin position="149"/>
        <end position="167"/>
    </location>
</feature>